<feature type="transmembrane region" description="Helical" evidence="9">
    <location>
        <begin position="145"/>
        <end position="169"/>
    </location>
</feature>
<dbReference type="NCBIfam" id="TIGR01726">
    <property type="entry name" value="HEQRo_perm_3TM"/>
    <property type="match status" value="1"/>
</dbReference>
<evidence type="ECO:0000256" key="1">
    <source>
        <dbReference type="ARBA" id="ARBA00004429"/>
    </source>
</evidence>
<keyword evidence="3 9" id="KW-0813">Transport</keyword>
<dbReference type="PANTHER" id="PTHR30614:SF0">
    <property type="entry name" value="L-CYSTINE TRANSPORT SYSTEM PERMEASE PROTEIN TCYL"/>
    <property type="match status" value="1"/>
</dbReference>
<keyword evidence="4" id="KW-1003">Cell membrane</keyword>
<dbReference type="Gene3D" id="1.10.3720.10">
    <property type="entry name" value="MetI-like"/>
    <property type="match status" value="1"/>
</dbReference>
<dbReference type="InterPro" id="IPR043429">
    <property type="entry name" value="ArtM/GltK/GlnP/TcyL/YhdX-like"/>
</dbReference>
<evidence type="ECO:0000313" key="11">
    <source>
        <dbReference type="EMBL" id="MDH4764059.1"/>
    </source>
</evidence>
<keyword evidence="5 9" id="KW-0812">Transmembrane</keyword>
<evidence type="ECO:0000313" key="12">
    <source>
        <dbReference type="Proteomes" id="UP001157461"/>
    </source>
</evidence>
<dbReference type="InterPro" id="IPR035906">
    <property type="entry name" value="MetI-like_sf"/>
</dbReference>
<dbReference type="InterPro" id="IPR000515">
    <property type="entry name" value="MetI-like"/>
</dbReference>
<evidence type="ECO:0000256" key="3">
    <source>
        <dbReference type="ARBA" id="ARBA00022448"/>
    </source>
</evidence>
<dbReference type="CDD" id="cd06261">
    <property type="entry name" value="TM_PBP2"/>
    <property type="match status" value="1"/>
</dbReference>
<sequence length="216" mass="23666">MDFDFALAWSILPDLLAGLAVTVRVVLLGFMLAVLIGLGIALAQRSTLRLVRGLCAAYLGFFRSTPLLVQLYALFFALPLAGLSLPAITTGVIGLGLYYGAYIAEAIRGVIDDIPPGQWEAAFALDLDRATVWRRVILPQAYRPLLPVLGNYLIGMFKETPLLAVISIPELFQAAKQVSGMTYHYNEPYTLMALMFVAISVPTSALFGYLERRRHG</sequence>
<evidence type="ECO:0000256" key="6">
    <source>
        <dbReference type="ARBA" id="ARBA00022970"/>
    </source>
</evidence>
<keyword evidence="12" id="KW-1185">Reference proteome</keyword>
<dbReference type="SUPFAM" id="SSF161098">
    <property type="entry name" value="MetI-like"/>
    <property type="match status" value="1"/>
</dbReference>
<feature type="transmembrane region" description="Helical" evidence="9">
    <location>
        <begin position="15"/>
        <end position="43"/>
    </location>
</feature>
<evidence type="ECO:0000256" key="5">
    <source>
        <dbReference type="ARBA" id="ARBA00022692"/>
    </source>
</evidence>
<accession>A0ABT6IHX3</accession>
<keyword evidence="8 9" id="KW-0472">Membrane</keyword>
<comment type="subcellular location">
    <subcellularLocation>
        <location evidence="1">Cell inner membrane</location>
        <topology evidence="1">Multi-pass membrane protein</topology>
    </subcellularLocation>
    <subcellularLocation>
        <location evidence="9">Cell membrane</location>
        <topology evidence="9">Multi-pass membrane protein</topology>
    </subcellularLocation>
</comment>
<name>A0ABT6IHX3_9PSED</name>
<feature type="transmembrane region" description="Helical" evidence="9">
    <location>
        <begin position="55"/>
        <end position="77"/>
    </location>
</feature>
<dbReference type="Pfam" id="PF00528">
    <property type="entry name" value="BPD_transp_1"/>
    <property type="match status" value="1"/>
</dbReference>
<feature type="transmembrane region" description="Helical" evidence="9">
    <location>
        <begin position="83"/>
        <end position="101"/>
    </location>
</feature>
<reference evidence="11 12" key="1">
    <citation type="submission" date="2022-10" db="EMBL/GenBank/DDBJ databases">
        <title>A novel Pseudomonas species, isolated from Passiflora incarnata leaves.</title>
        <authorList>
            <person name="Cueva-Yesquen L.G."/>
            <person name="Fantinatti-Garboggini F."/>
        </authorList>
    </citation>
    <scope>NUCLEOTIDE SEQUENCE [LARGE SCALE GENOMIC DNA]</scope>
    <source>
        <strain evidence="11 12">CBMAI 2609</strain>
    </source>
</reference>
<dbReference type="Proteomes" id="UP001157461">
    <property type="component" value="Unassembled WGS sequence"/>
</dbReference>
<gene>
    <name evidence="11" type="primary">ehuD</name>
    <name evidence="11" type="ORF">OMP44_14240</name>
</gene>
<feature type="transmembrane region" description="Helical" evidence="9">
    <location>
        <begin position="189"/>
        <end position="210"/>
    </location>
</feature>
<dbReference type="PANTHER" id="PTHR30614">
    <property type="entry name" value="MEMBRANE COMPONENT OF AMINO ACID ABC TRANSPORTER"/>
    <property type="match status" value="1"/>
</dbReference>
<dbReference type="RefSeq" id="WP_280309064.1">
    <property type="nucleotide sequence ID" value="NZ_JAPDIQ010000006.1"/>
</dbReference>
<comment type="caution">
    <text evidence="11">The sequence shown here is derived from an EMBL/GenBank/DDBJ whole genome shotgun (WGS) entry which is preliminary data.</text>
</comment>
<dbReference type="PROSITE" id="PS50928">
    <property type="entry name" value="ABC_TM1"/>
    <property type="match status" value="1"/>
</dbReference>
<dbReference type="EMBL" id="JAPDIQ010000006">
    <property type="protein sequence ID" value="MDH4764059.1"/>
    <property type="molecule type" value="Genomic_DNA"/>
</dbReference>
<dbReference type="NCBIfam" id="TIGR03003">
    <property type="entry name" value="ectoine_ehuD"/>
    <property type="match status" value="1"/>
</dbReference>
<protein>
    <submittedName>
        <fullName evidence="11">Ectoine/hydroxyectoine ABC transporter permease subunit EhuD</fullName>
    </submittedName>
</protein>
<dbReference type="InterPro" id="IPR014341">
    <property type="entry name" value="Ectoine_EhuD"/>
</dbReference>
<evidence type="ECO:0000256" key="4">
    <source>
        <dbReference type="ARBA" id="ARBA00022475"/>
    </source>
</evidence>
<evidence type="ECO:0000256" key="8">
    <source>
        <dbReference type="ARBA" id="ARBA00023136"/>
    </source>
</evidence>
<proteinExistence type="inferred from homology"/>
<evidence type="ECO:0000256" key="9">
    <source>
        <dbReference type="RuleBase" id="RU363032"/>
    </source>
</evidence>
<evidence type="ECO:0000256" key="2">
    <source>
        <dbReference type="ARBA" id="ARBA00010072"/>
    </source>
</evidence>
<evidence type="ECO:0000259" key="10">
    <source>
        <dbReference type="PROSITE" id="PS50928"/>
    </source>
</evidence>
<comment type="similarity">
    <text evidence="2">Belongs to the binding-protein-dependent transport system permease family. HisMQ subfamily.</text>
</comment>
<dbReference type="InterPro" id="IPR010065">
    <property type="entry name" value="AA_ABC_transptr_permease_3TM"/>
</dbReference>
<keyword evidence="6" id="KW-0029">Amino-acid transport</keyword>
<organism evidence="11 12">
    <name type="scientific">Pseudomonas flavocrustae</name>
    <dbReference type="NCBI Taxonomy" id="2991719"/>
    <lineage>
        <taxon>Bacteria</taxon>
        <taxon>Pseudomonadati</taxon>
        <taxon>Pseudomonadota</taxon>
        <taxon>Gammaproteobacteria</taxon>
        <taxon>Pseudomonadales</taxon>
        <taxon>Pseudomonadaceae</taxon>
        <taxon>Pseudomonas</taxon>
    </lineage>
</organism>
<evidence type="ECO:0000256" key="7">
    <source>
        <dbReference type="ARBA" id="ARBA00022989"/>
    </source>
</evidence>
<feature type="domain" description="ABC transmembrane type-1" evidence="10">
    <location>
        <begin position="19"/>
        <end position="207"/>
    </location>
</feature>
<keyword evidence="7 9" id="KW-1133">Transmembrane helix</keyword>